<evidence type="ECO:0000256" key="8">
    <source>
        <dbReference type="ARBA" id="ARBA00023136"/>
    </source>
</evidence>
<evidence type="ECO:0000256" key="3">
    <source>
        <dbReference type="ARBA" id="ARBA00022475"/>
    </source>
</evidence>
<evidence type="ECO:0000256" key="9">
    <source>
        <dbReference type="ARBA" id="ARBA00023201"/>
    </source>
</evidence>
<feature type="transmembrane region" description="Helical" evidence="10">
    <location>
        <begin position="185"/>
        <end position="204"/>
    </location>
</feature>
<evidence type="ECO:0000256" key="2">
    <source>
        <dbReference type="ARBA" id="ARBA00022448"/>
    </source>
</evidence>
<organism evidence="12 13">
    <name type="scientific">Nonomuraea soli</name>
    <dbReference type="NCBI Taxonomy" id="1032476"/>
    <lineage>
        <taxon>Bacteria</taxon>
        <taxon>Bacillati</taxon>
        <taxon>Actinomycetota</taxon>
        <taxon>Actinomycetes</taxon>
        <taxon>Streptosporangiales</taxon>
        <taxon>Streptosporangiaceae</taxon>
        <taxon>Nonomuraea</taxon>
    </lineage>
</organism>
<dbReference type="GO" id="GO:0015386">
    <property type="term" value="F:potassium:proton antiporter activity"/>
    <property type="evidence" value="ECO:0007669"/>
    <property type="project" value="TreeGrafter"/>
</dbReference>
<comment type="caution">
    <text evidence="12">The sequence shown here is derived from an EMBL/GenBank/DDBJ whole genome shotgun (WGS) entry which is preliminary data.</text>
</comment>
<dbReference type="InterPro" id="IPR018422">
    <property type="entry name" value="Cation/H_exchanger_CPA1"/>
</dbReference>
<dbReference type="EMBL" id="JACDUR010000006">
    <property type="protein sequence ID" value="MBA2895079.1"/>
    <property type="molecule type" value="Genomic_DNA"/>
</dbReference>
<accession>A0A7W0CQ13</accession>
<keyword evidence="5 10" id="KW-1133">Transmembrane helix</keyword>
<feature type="domain" description="Cation/H+ exchanger transmembrane" evidence="11">
    <location>
        <begin position="16"/>
        <end position="393"/>
    </location>
</feature>
<dbReference type="Proteomes" id="UP000530928">
    <property type="component" value="Unassembled WGS sequence"/>
</dbReference>
<feature type="transmembrane region" description="Helical" evidence="10">
    <location>
        <begin position="6"/>
        <end position="24"/>
    </location>
</feature>
<keyword evidence="6" id="KW-0915">Sodium</keyword>
<keyword evidence="4 10" id="KW-0812">Transmembrane</keyword>
<evidence type="ECO:0000256" key="10">
    <source>
        <dbReference type="SAM" id="Phobius"/>
    </source>
</evidence>
<dbReference type="Pfam" id="PF00999">
    <property type="entry name" value="Na_H_Exchanger"/>
    <property type="match status" value="1"/>
</dbReference>
<comment type="subcellular location">
    <subcellularLocation>
        <location evidence="1">Cell membrane</location>
        <topology evidence="1">Multi-pass membrane protein</topology>
    </subcellularLocation>
</comment>
<proteinExistence type="predicted"/>
<feature type="transmembrane region" description="Helical" evidence="10">
    <location>
        <begin position="86"/>
        <end position="109"/>
    </location>
</feature>
<reference evidence="12 13" key="1">
    <citation type="submission" date="2020-07" db="EMBL/GenBank/DDBJ databases">
        <title>Genomic Encyclopedia of Type Strains, Phase IV (KMG-IV): sequencing the most valuable type-strain genomes for metagenomic binning, comparative biology and taxonomic classification.</title>
        <authorList>
            <person name="Goeker M."/>
        </authorList>
    </citation>
    <scope>NUCLEOTIDE SEQUENCE [LARGE SCALE GENOMIC DNA]</scope>
    <source>
        <strain evidence="12 13">DSM 45533</strain>
    </source>
</reference>
<keyword evidence="9" id="KW-0739">Sodium transport</keyword>
<feature type="transmembrane region" description="Helical" evidence="10">
    <location>
        <begin position="31"/>
        <end position="51"/>
    </location>
</feature>
<dbReference type="Gene3D" id="6.10.140.1330">
    <property type="match status" value="1"/>
</dbReference>
<keyword evidence="7" id="KW-0406">Ion transport</keyword>
<keyword evidence="3" id="KW-1003">Cell membrane</keyword>
<evidence type="ECO:0000256" key="1">
    <source>
        <dbReference type="ARBA" id="ARBA00004651"/>
    </source>
</evidence>
<evidence type="ECO:0000256" key="4">
    <source>
        <dbReference type="ARBA" id="ARBA00022692"/>
    </source>
</evidence>
<evidence type="ECO:0000313" key="12">
    <source>
        <dbReference type="EMBL" id="MBA2895079.1"/>
    </source>
</evidence>
<keyword evidence="13" id="KW-1185">Reference proteome</keyword>
<dbReference type="GO" id="GO:0051453">
    <property type="term" value="P:regulation of intracellular pH"/>
    <property type="evidence" value="ECO:0007669"/>
    <property type="project" value="TreeGrafter"/>
</dbReference>
<feature type="transmembrane region" description="Helical" evidence="10">
    <location>
        <begin position="370"/>
        <end position="389"/>
    </location>
</feature>
<feature type="transmembrane region" description="Helical" evidence="10">
    <location>
        <begin position="225"/>
        <end position="247"/>
    </location>
</feature>
<feature type="transmembrane region" description="Helical" evidence="10">
    <location>
        <begin position="57"/>
        <end position="74"/>
    </location>
</feature>
<protein>
    <submittedName>
        <fullName evidence="12">CPA1 family monovalent cation:H+ antiporter</fullName>
    </submittedName>
</protein>
<dbReference type="PANTHER" id="PTHR10110">
    <property type="entry name" value="SODIUM/HYDROGEN EXCHANGER"/>
    <property type="match status" value="1"/>
</dbReference>
<dbReference type="RefSeq" id="WP_181613775.1">
    <property type="nucleotide sequence ID" value="NZ_BAABAM010000004.1"/>
</dbReference>
<evidence type="ECO:0000256" key="6">
    <source>
        <dbReference type="ARBA" id="ARBA00023053"/>
    </source>
</evidence>
<keyword evidence="8 10" id="KW-0472">Membrane</keyword>
<name>A0A7W0CQ13_9ACTN</name>
<dbReference type="PANTHER" id="PTHR10110:SF86">
    <property type="entry name" value="SODIUM_HYDROGEN EXCHANGER 7"/>
    <property type="match status" value="1"/>
</dbReference>
<dbReference type="GO" id="GO:0098719">
    <property type="term" value="P:sodium ion import across plasma membrane"/>
    <property type="evidence" value="ECO:0007669"/>
    <property type="project" value="TreeGrafter"/>
</dbReference>
<evidence type="ECO:0000256" key="7">
    <source>
        <dbReference type="ARBA" id="ARBA00023065"/>
    </source>
</evidence>
<sequence length="522" mass="54928">MDALGQLAVVLGLMLATVLLVGVGERIRRPYPVLVLLLGVVLALVPGIPMISIEPDLILPLFLPPLIFAAAQRTSWAMLWAKRRTVLWMAGALVLVTVAAVAWTAWLVIPGVTVAAAVALGALTAPPDPVAAEAVAEPLKLPRRLVTTLQTEGLCNDATALVVYGGAVAAMASGSYSLPTAVLNFLYEATVAVLLGIGVGLLAKRLRDGIAELTARSGLTLVVPFATYLAADAIAASGVLAVLAAGLTMGRSGFDDLGVSDRLYGGAFWDTLELLITGLAFGLIGLELREVIDTGGADLGSALLICLTVVVVRFVWMMFAGPIARRVSGQDQASASRREDLVLGFCGMRGLATLALALALPLATPARGDLLLAAFAVIVVTLVLPGLTLPTLVSALGVRAEADALEAATKPLAIRAGRAALARLEELERSEDVPDEIVGRLRGRQRMMLAALGDEPADDEFADYKQQLEQRGELMRKVRRIDTEMVEAARREILTARREPGVDPQAADQVLHRLDLHSAGAL</sequence>
<feature type="transmembrane region" description="Helical" evidence="10">
    <location>
        <begin position="300"/>
        <end position="321"/>
    </location>
</feature>
<feature type="transmembrane region" description="Helical" evidence="10">
    <location>
        <begin position="341"/>
        <end position="363"/>
    </location>
</feature>
<evidence type="ECO:0000259" key="11">
    <source>
        <dbReference type="Pfam" id="PF00999"/>
    </source>
</evidence>
<dbReference type="InterPro" id="IPR006153">
    <property type="entry name" value="Cation/H_exchanger_TM"/>
</dbReference>
<dbReference type="AlphaFoldDB" id="A0A7W0CQ13"/>
<evidence type="ECO:0000313" key="13">
    <source>
        <dbReference type="Proteomes" id="UP000530928"/>
    </source>
</evidence>
<feature type="transmembrane region" description="Helical" evidence="10">
    <location>
        <begin position="267"/>
        <end position="288"/>
    </location>
</feature>
<dbReference type="GO" id="GO:0005886">
    <property type="term" value="C:plasma membrane"/>
    <property type="evidence" value="ECO:0007669"/>
    <property type="project" value="UniProtKB-SubCell"/>
</dbReference>
<evidence type="ECO:0000256" key="5">
    <source>
        <dbReference type="ARBA" id="ARBA00022989"/>
    </source>
</evidence>
<dbReference type="GO" id="GO:0015385">
    <property type="term" value="F:sodium:proton antiporter activity"/>
    <property type="evidence" value="ECO:0007669"/>
    <property type="project" value="InterPro"/>
</dbReference>
<gene>
    <name evidence="12" type="ORF">HNR30_006451</name>
</gene>
<keyword evidence="2" id="KW-0813">Transport</keyword>